<dbReference type="OMA" id="YERMPVI"/>
<dbReference type="PANTHER" id="PTHR28671">
    <property type="entry name" value="COILED-COIL DOMAIN-CONTAINING PROTEIN 169"/>
    <property type="match status" value="1"/>
</dbReference>
<dbReference type="Ensembl" id="ENSBMST00010027813.1">
    <property type="protein sequence ID" value="ENSBMSP00010025260.1"/>
    <property type="gene ID" value="ENSBMSG00010018357.1"/>
</dbReference>
<proteinExistence type="predicted"/>
<sequence length="94" mass="11187">MCHIQRNHNKINSMSTDLLKLELLEEIHMKDLVQISILEIRQKVVELEAKISTDNEGSEWKTCYETQLEQNDQLEKQVVSLREKMEKNPWKSFT</sequence>
<organism evidence="1">
    <name type="scientific">Balaenoptera musculus</name>
    <name type="common">Blue whale</name>
    <dbReference type="NCBI Taxonomy" id="9771"/>
    <lineage>
        <taxon>Eukaryota</taxon>
        <taxon>Metazoa</taxon>
        <taxon>Chordata</taxon>
        <taxon>Craniata</taxon>
        <taxon>Vertebrata</taxon>
        <taxon>Euteleostomi</taxon>
        <taxon>Mammalia</taxon>
        <taxon>Eutheria</taxon>
        <taxon>Laurasiatheria</taxon>
        <taxon>Artiodactyla</taxon>
        <taxon>Whippomorpha</taxon>
        <taxon>Cetacea</taxon>
        <taxon>Mysticeti</taxon>
        <taxon>Balaenopteridae</taxon>
        <taxon>Balaenoptera</taxon>
    </lineage>
</organism>
<evidence type="ECO:0000313" key="1">
    <source>
        <dbReference type="Ensembl" id="ENSBMSP00010025260.1"/>
    </source>
</evidence>
<dbReference type="InterPro" id="IPR028022">
    <property type="entry name" value="DUF4600"/>
</dbReference>
<protein>
    <recommendedName>
        <fullName evidence="2">Coiled-coil domain containing 169</fullName>
    </recommendedName>
</protein>
<dbReference type="AlphaFoldDB" id="A0A8C0DW55"/>
<accession>A0A8C0DW55</accession>
<reference evidence="1" key="1">
    <citation type="submission" date="2023-09" db="UniProtKB">
        <authorList>
            <consortium name="Ensembl"/>
        </authorList>
    </citation>
    <scope>IDENTIFICATION</scope>
</reference>
<name>A0A8C0DW55_BALMU</name>
<dbReference type="Pfam" id="PF15372">
    <property type="entry name" value="DUF4600"/>
    <property type="match status" value="1"/>
</dbReference>
<dbReference type="PANTHER" id="PTHR28671:SF3">
    <property type="entry name" value="COILED-COIL DOMAIN-CONTAINING PROTEIN 169"/>
    <property type="match status" value="1"/>
</dbReference>
<dbReference type="GeneTree" id="ENSGT01030000235240"/>
<evidence type="ECO:0008006" key="2">
    <source>
        <dbReference type="Google" id="ProtNLM"/>
    </source>
</evidence>